<keyword evidence="2 6" id="KW-0540">Nuclease</keyword>
<dbReference type="PROSITE" id="PS51698">
    <property type="entry name" value="U_BOX"/>
    <property type="match status" value="1"/>
</dbReference>
<dbReference type="PANTHER" id="PTHR33992:SF1">
    <property type="entry name" value="RIBONUCLEASE P PROTEIN COMPONENT"/>
    <property type="match status" value="1"/>
</dbReference>
<evidence type="ECO:0000256" key="3">
    <source>
        <dbReference type="ARBA" id="ARBA00022759"/>
    </source>
</evidence>
<keyword evidence="5 6" id="KW-0694">RNA-binding</keyword>
<accession>A0A2G6E2P3</accession>
<dbReference type="InterPro" id="IPR003613">
    <property type="entry name" value="Ubox_domain"/>
</dbReference>
<dbReference type="GO" id="GO:0001682">
    <property type="term" value="P:tRNA 5'-leader removal"/>
    <property type="evidence" value="ECO:0007669"/>
    <property type="project" value="UniProtKB-UniRule"/>
</dbReference>
<keyword evidence="1 6" id="KW-0819">tRNA processing</keyword>
<dbReference type="GO" id="GO:0030677">
    <property type="term" value="C:ribonuclease P complex"/>
    <property type="evidence" value="ECO:0007669"/>
    <property type="project" value="TreeGrafter"/>
</dbReference>
<gene>
    <name evidence="6 9" type="primary">rnpA</name>
    <name evidence="9" type="ORF">CSB45_11845</name>
</gene>
<evidence type="ECO:0000256" key="2">
    <source>
        <dbReference type="ARBA" id="ARBA00022722"/>
    </source>
</evidence>
<comment type="subunit">
    <text evidence="6">Consists of a catalytic RNA component (M1 or rnpB) and a protein subunit.</text>
</comment>
<dbReference type="GO" id="GO:0004842">
    <property type="term" value="F:ubiquitin-protein transferase activity"/>
    <property type="evidence" value="ECO:0007669"/>
    <property type="project" value="InterPro"/>
</dbReference>
<dbReference type="GO" id="GO:0004526">
    <property type="term" value="F:ribonuclease P activity"/>
    <property type="evidence" value="ECO:0007669"/>
    <property type="project" value="UniProtKB-UniRule"/>
</dbReference>
<dbReference type="GO" id="GO:0042781">
    <property type="term" value="F:3'-tRNA processing endoribonuclease activity"/>
    <property type="evidence" value="ECO:0007669"/>
    <property type="project" value="TreeGrafter"/>
</dbReference>
<evidence type="ECO:0000256" key="7">
    <source>
        <dbReference type="NCBIfam" id="TIGR00188"/>
    </source>
</evidence>
<protein>
    <recommendedName>
        <fullName evidence="6 7">Ribonuclease P protein component</fullName>
        <shortName evidence="6">RNase P protein</shortName>
        <shortName evidence="6">RNaseP protein</shortName>
        <ecNumber evidence="6 7">3.1.26.5</ecNumber>
    </recommendedName>
    <alternativeName>
        <fullName evidence="6">Protein C5</fullName>
    </alternativeName>
</protein>
<reference evidence="9 10" key="1">
    <citation type="submission" date="2017-10" db="EMBL/GenBank/DDBJ databases">
        <title>Novel microbial diversity and functional potential in the marine mammal oral microbiome.</title>
        <authorList>
            <person name="Dudek N.K."/>
            <person name="Sun C.L."/>
            <person name="Burstein D."/>
            <person name="Kantor R.S."/>
            <person name="Aliaga Goltsman D.S."/>
            <person name="Bik E.M."/>
            <person name="Thomas B.C."/>
            <person name="Banfield J.F."/>
            <person name="Relman D.A."/>
        </authorList>
    </citation>
    <scope>NUCLEOTIDE SEQUENCE [LARGE SCALE GENOMIC DNA]</scope>
    <source>
        <strain evidence="9">DOLZORAL124_49_17</strain>
    </source>
</reference>
<dbReference type="GO" id="GO:0000049">
    <property type="term" value="F:tRNA binding"/>
    <property type="evidence" value="ECO:0007669"/>
    <property type="project" value="UniProtKB-UniRule"/>
</dbReference>
<comment type="catalytic activity">
    <reaction evidence="6">
        <text>Endonucleolytic cleavage of RNA, removing 5'-extranucleotides from tRNA precursor.</text>
        <dbReference type="EC" id="3.1.26.5"/>
    </reaction>
</comment>
<comment type="function">
    <text evidence="6">RNaseP catalyzes the removal of the 5'-leader sequence from pre-tRNA to produce the mature 5'-terminus. It can also cleave other RNA substrates such as 4.5S RNA. The protein component plays an auxiliary but essential role in vivo by binding to the 5'-leader sequence and broadening the substrate specificity of the ribozyme.</text>
</comment>
<evidence type="ECO:0000259" key="8">
    <source>
        <dbReference type="PROSITE" id="PS51698"/>
    </source>
</evidence>
<dbReference type="EMBL" id="PDPS01000035">
    <property type="protein sequence ID" value="PID56369.1"/>
    <property type="molecule type" value="Genomic_DNA"/>
</dbReference>
<dbReference type="HAMAP" id="MF_00227">
    <property type="entry name" value="RNase_P"/>
    <property type="match status" value="1"/>
</dbReference>
<evidence type="ECO:0000256" key="1">
    <source>
        <dbReference type="ARBA" id="ARBA00022694"/>
    </source>
</evidence>
<dbReference type="InterPro" id="IPR020568">
    <property type="entry name" value="Ribosomal_Su5_D2-typ_SF"/>
</dbReference>
<dbReference type="PANTHER" id="PTHR33992">
    <property type="entry name" value="RIBONUCLEASE P PROTEIN COMPONENT"/>
    <property type="match status" value="1"/>
</dbReference>
<dbReference type="EC" id="3.1.26.5" evidence="6 7"/>
<comment type="caution">
    <text evidence="9">The sequence shown here is derived from an EMBL/GenBank/DDBJ whole genome shotgun (WGS) entry which is preliminary data.</text>
</comment>
<name>A0A2G6E2P3_9BACT</name>
<dbReference type="Pfam" id="PF00825">
    <property type="entry name" value="Ribonuclease_P"/>
    <property type="match status" value="1"/>
</dbReference>
<dbReference type="GO" id="GO:0016567">
    <property type="term" value="P:protein ubiquitination"/>
    <property type="evidence" value="ECO:0007669"/>
    <property type="project" value="InterPro"/>
</dbReference>
<evidence type="ECO:0000256" key="6">
    <source>
        <dbReference type="HAMAP-Rule" id="MF_00227"/>
    </source>
</evidence>
<evidence type="ECO:0000256" key="5">
    <source>
        <dbReference type="ARBA" id="ARBA00022884"/>
    </source>
</evidence>
<evidence type="ECO:0000256" key="4">
    <source>
        <dbReference type="ARBA" id="ARBA00022801"/>
    </source>
</evidence>
<feature type="domain" description="U-box" evidence="8">
    <location>
        <begin position="100"/>
        <end position="110"/>
    </location>
</feature>
<keyword evidence="3 6" id="KW-0255">Endonuclease</keyword>
<organism evidence="9 10">
    <name type="scientific">candidate division KSB3 bacterium</name>
    <dbReference type="NCBI Taxonomy" id="2044937"/>
    <lineage>
        <taxon>Bacteria</taxon>
        <taxon>candidate division KSB3</taxon>
    </lineage>
</organism>
<dbReference type="AlphaFoldDB" id="A0A2G6E2P3"/>
<evidence type="ECO:0000313" key="10">
    <source>
        <dbReference type="Proteomes" id="UP000229740"/>
    </source>
</evidence>
<dbReference type="SUPFAM" id="SSF54211">
    <property type="entry name" value="Ribosomal protein S5 domain 2-like"/>
    <property type="match status" value="1"/>
</dbReference>
<comment type="similarity">
    <text evidence="6">Belongs to the RnpA family.</text>
</comment>
<keyword evidence="4 6" id="KW-0378">Hydrolase</keyword>
<proteinExistence type="inferred from homology"/>
<dbReference type="Proteomes" id="UP000229740">
    <property type="component" value="Unassembled WGS sequence"/>
</dbReference>
<evidence type="ECO:0000313" key="9">
    <source>
        <dbReference type="EMBL" id="PID56369.1"/>
    </source>
</evidence>
<dbReference type="InterPro" id="IPR000100">
    <property type="entry name" value="RNase_P"/>
</dbReference>
<dbReference type="NCBIfam" id="TIGR00188">
    <property type="entry name" value="rnpA"/>
    <property type="match status" value="1"/>
</dbReference>
<dbReference type="InterPro" id="IPR014721">
    <property type="entry name" value="Ribsml_uS5_D2-typ_fold_subgr"/>
</dbReference>
<sequence length="110" mass="12979">MPECFAQHERIKRKTDFQRVYQEGSKRVSSSFILYSTIEQGRSYCRLGITASRKVGNAVVRNRCKRVLREIFRRHKPLLPQGMDIVVVVRRAMTEKRYHEILDEFCCALS</sequence>
<dbReference type="Gene3D" id="3.30.230.10">
    <property type="match status" value="1"/>
</dbReference>